<dbReference type="Gene3D" id="3.20.20.150">
    <property type="entry name" value="Divalent-metal-dependent TIM barrel enzymes"/>
    <property type="match status" value="1"/>
</dbReference>
<dbReference type="InterPro" id="IPR036237">
    <property type="entry name" value="Xyl_isomerase-like_sf"/>
</dbReference>
<feature type="non-terminal residue" evidence="1">
    <location>
        <position position="128"/>
    </location>
</feature>
<reference evidence="1 2" key="1">
    <citation type="journal article" date="2015" name="Genome Biol. Evol.">
        <title>Comparative Genomics of a Bacterivorous Green Alga Reveals Evolutionary Causalities and Consequences of Phago-Mixotrophic Mode of Nutrition.</title>
        <authorList>
            <person name="Burns J.A."/>
            <person name="Paasch A."/>
            <person name="Narechania A."/>
            <person name="Kim E."/>
        </authorList>
    </citation>
    <scope>NUCLEOTIDE SEQUENCE [LARGE SCALE GENOMIC DNA]</scope>
    <source>
        <strain evidence="1 2">PLY_AMNH</strain>
    </source>
</reference>
<protein>
    <submittedName>
        <fullName evidence="1">Uncharacterized protein</fullName>
    </submittedName>
</protein>
<dbReference type="AlphaFoldDB" id="A0AAE0FJF0"/>
<dbReference type="EMBL" id="LGRX02017318">
    <property type="protein sequence ID" value="KAK3260921.1"/>
    <property type="molecule type" value="Genomic_DNA"/>
</dbReference>
<dbReference type="SUPFAM" id="SSF51658">
    <property type="entry name" value="Xylose isomerase-like"/>
    <property type="match status" value="1"/>
</dbReference>
<proteinExistence type="predicted"/>
<gene>
    <name evidence="1" type="ORF">CYMTET_30148</name>
</gene>
<sequence>MRLNLFKSLWGVVSIDGGTKSLPEAIDALRKNGYTGVECSVRLAKDLDLAGGSKGEFTSLMKEYGLQWIPILFSSGPVDGWDPFLPDAPRSAHSGSVQQHAKALAGQAEDALAFDIPIPFFNCHSGHD</sequence>
<evidence type="ECO:0000313" key="2">
    <source>
        <dbReference type="Proteomes" id="UP001190700"/>
    </source>
</evidence>
<accession>A0AAE0FJF0</accession>
<dbReference type="Proteomes" id="UP001190700">
    <property type="component" value="Unassembled WGS sequence"/>
</dbReference>
<evidence type="ECO:0000313" key="1">
    <source>
        <dbReference type="EMBL" id="KAK3260921.1"/>
    </source>
</evidence>
<name>A0AAE0FJF0_9CHLO</name>
<keyword evidence="2" id="KW-1185">Reference proteome</keyword>
<organism evidence="1 2">
    <name type="scientific">Cymbomonas tetramitiformis</name>
    <dbReference type="NCBI Taxonomy" id="36881"/>
    <lineage>
        <taxon>Eukaryota</taxon>
        <taxon>Viridiplantae</taxon>
        <taxon>Chlorophyta</taxon>
        <taxon>Pyramimonadophyceae</taxon>
        <taxon>Pyramimonadales</taxon>
        <taxon>Pyramimonadaceae</taxon>
        <taxon>Cymbomonas</taxon>
    </lineage>
</organism>
<comment type="caution">
    <text evidence="1">The sequence shown here is derived from an EMBL/GenBank/DDBJ whole genome shotgun (WGS) entry which is preliminary data.</text>
</comment>